<evidence type="ECO:0000256" key="5">
    <source>
        <dbReference type="ARBA" id="ARBA00022840"/>
    </source>
</evidence>
<dbReference type="GO" id="GO:0005524">
    <property type="term" value="F:ATP binding"/>
    <property type="evidence" value="ECO:0007669"/>
    <property type="project" value="UniProtKB-KW"/>
</dbReference>
<feature type="domain" description="ABC transporter" evidence="10">
    <location>
        <begin position="4"/>
        <end position="234"/>
    </location>
</feature>
<dbReference type="Gene3D" id="3.40.50.300">
    <property type="entry name" value="P-loop containing nucleotide triphosphate hydrolases"/>
    <property type="match status" value="1"/>
</dbReference>
<proteinExistence type="predicted"/>
<dbReference type="InterPro" id="IPR003439">
    <property type="entry name" value="ABC_transporter-like_ATP-bd"/>
</dbReference>
<dbReference type="HOGENOM" id="CLU_000604_1_1_11"/>
<evidence type="ECO:0000256" key="3">
    <source>
        <dbReference type="ARBA" id="ARBA00022496"/>
    </source>
</evidence>
<keyword evidence="3" id="KW-0410">Iron transport</keyword>
<evidence type="ECO:0000256" key="2">
    <source>
        <dbReference type="ARBA" id="ARBA00022475"/>
    </source>
</evidence>
<keyword evidence="11" id="KW-0378">Hydrolase</keyword>
<dbReference type="STRING" id="469378.Ccur_04080"/>
<dbReference type="GO" id="GO:0015408">
    <property type="term" value="F:ABC-type ferric iron transporter activity"/>
    <property type="evidence" value="ECO:0007669"/>
    <property type="project" value="InterPro"/>
</dbReference>
<dbReference type="AlphaFoldDB" id="C7MMJ1"/>
<gene>
    <name evidence="11" type="ordered locus">Ccur_04080</name>
</gene>
<keyword evidence="4" id="KW-0547">Nucleotide-binding</keyword>
<keyword evidence="12" id="KW-1185">Reference proteome</keyword>
<evidence type="ECO:0000313" key="11">
    <source>
        <dbReference type="EMBL" id="ACU94131.1"/>
    </source>
</evidence>
<accession>C7MMJ1</accession>
<dbReference type="InterPro" id="IPR013611">
    <property type="entry name" value="Transp-assoc_OB_typ2"/>
</dbReference>
<dbReference type="InterPro" id="IPR017871">
    <property type="entry name" value="ABC_transporter-like_CS"/>
</dbReference>
<dbReference type="InterPro" id="IPR015853">
    <property type="entry name" value="ABC_transpr_FbpC"/>
</dbReference>
<evidence type="ECO:0000256" key="4">
    <source>
        <dbReference type="ARBA" id="ARBA00022741"/>
    </source>
</evidence>
<dbReference type="Pfam" id="PF00005">
    <property type="entry name" value="ABC_tran"/>
    <property type="match status" value="1"/>
</dbReference>
<reference evidence="11 12" key="1">
    <citation type="journal article" date="2009" name="Stand. Genomic Sci.">
        <title>Complete genome sequence of Cryptobacterium curtum type strain (12-3).</title>
        <authorList>
            <person name="Mavrommatis K."/>
            <person name="Pukall R."/>
            <person name="Rohde C."/>
            <person name="Chen F."/>
            <person name="Sims D."/>
            <person name="Brettin T."/>
            <person name="Kuske C."/>
            <person name="Detter J.C."/>
            <person name="Han C."/>
            <person name="Lapidus A."/>
            <person name="Copeland A."/>
            <person name="Glavina Del Rio T."/>
            <person name="Nolan M."/>
            <person name="Lucas S."/>
            <person name="Tice H."/>
            <person name="Cheng J.F."/>
            <person name="Bruce D."/>
            <person name="Goodwin L."/>
            <person name="Pitluck S."/>
            <person name="Ovchinnikova G."/>
            <person name="Pati A."/>
            <person name="Ivanova N."/>
            <person name="Chen A."/>
            <person name="Palaniappan K."/>
            <person name="Chain P."/>
            <person name="D'haeseleer P."/>
            <person name="Goker M."/>
            <person name="Bristow J."/>
            <person name="Eisen J.A."/>
            <person name="Markowitz V."/>
            <person name="Hugenholtz P."/>
            <person name="Rohde M."/>
            <person name="Klenk H.P."/>
            <person name="Kyrpides N.C."/>
        </authorList>
    </citation>
    <scope>NUCLEOTIDE SEQUENCE [LARGE SCALE GENOMIC DNA]</scope>
    <source>
        <strain evidence="12">ATCC 700683 / DSM 15641 / 12-3</strain>
    </source>
</reference>
<dbReference type="EC" id="7.6.2.9" evidence="9"/>
<dbReference type="PANTHER" id="PTHR42781:SF4">
    <property type="entry name" value="SPERMIDINE_PUTRESCINE IMPORT ATP-BINDING PROTEIN POTA"/>
    <property type="match status" value="1"/>
</dbReference>
<dbReference type="SMART" id="SM00382">
    <property type="entry name" value="AAA"/>
    <property type="match status" value="1"/>
</dbReference>
<keyword evidence="6" id="KW-0408">Iron</keyword>
<dbReference type="Pfam" id="PF08402">
    <property type="entry name" value="TOBE_2"/>
    <property type="match status" value="1"/>
</dbReference>
<dbReference type="InterPro" id="IPR003593">
    <property type="entry name" value="AAA+_ATPase"/>
</dbReference>
<evidence type="ECO:0000313" key="12">
    <source>
        <dbReference type="Proteomes" id="UP000000954"/>
    </source>
</evidence>
<keyword evidence="1" id="KW-0813">Transport</keyword>
<dbReference type="PROSITE" id="PS00211">
    <property type="entry name" value="ABC_TRANSPORTER_1"/>
    <property type="match status" value="1"/>
</dbReference>
<keyword evidence="5" id="KW-0067">ATP-binding</keyword>
<name>C7MMJ1_CRYCD</name>
<dbReference type="GO" id="GO:0016887">
    <property type="term" value="F:ATP hydrolysis activity"/>
    <property type="evidence" value="ECO:0007669"/>
    <property type="project" value="InterPro"/>
</dbReference>
<dbReference type="InterPro" id="IPR008995">
    <property type="entry name" value="Mo/tungstate-bd_C_term_dom"/>
</dbReference>
<dbReference type="SUPFAM" id="SSF50331">
    <property type="entry name" value="MOP-like"/>
    <property type="match status" value="1"/>
</dbReference>
<evidence type="ECO:0000259" key="10">
    <source>
        <dbReference type="PROSITE" id="PS50893"/>
    </source>
</evidence>
<dbReference type="InterPro" id="IPR050093">
    <property type="entry name" value="ABC_SmlMolc_Importer"/>
</dbReference>
<dbReference type="InterPro" id="IPR027417">
    <property type="entry name" value="P-loop_NTPase"/>
</dbReference>
<keyword evidence="8" id="KW-0472">Membrane</keyword>
<evidence type="ECO:0000256" key="9">
    <source>
        <dbReference type="ARBA" id="ARBA00066388"/>
    </source>
</evidence>
<dbReference type="CDD" id="cd03259">
    <property type="entry name" value="ABC_Carb_Solutes_like"/>
    <property type="match status" value="1"/>
</dbReference>
<keyword evidence="7" id="KW-0406">Ion transport</keyword>
<dbReference type="OrthoDB" id="3180400at2"/>
<dbReference type="Proteomes" id="UP000000954">
    <property type="component" value="Chromosome"/>
</dbReference>
<dbReference type="FunFam" id="3.40.50.300:FF:000425">
    <property type="entry name" value="Probable ABC transporter, ATP-binding subunit"/>
    <property type="match status" value="1"/>
</dbReference>
<dbReference type="GO" id="GO:0043190">
    <property type="term" value="C:ATP-binding cassette (ABC) transporter complex"/>
    <property type="evidence" value="ECO:0007669"/>
    <property type="project" value="InterPro"/>
</dbReference>
<sequence length="316" mass="35205">MSVMEFKNITAGYGGHTVLDNFSLAIDKGELICLIGPSGCGKTTALRLAGGYLQPKQGQVFIDGVDVTSRPPERRPVSTVFQSYALFPHMTVARNVEYGLRFQGFAAHERHDRALEMLQAMHMDDRADAYPAELSGGQQQRVALARSLVLKPQVLLLDEPLSNLDEGLRFEMREEIKAVQREFGVAMLLVTHDREEAMALGDRIALVHDGHIAQEGNPAHVYDHPSNEYCARFLGWVNVLNSCDSPRYFRVEAVRLGAEGAYTGSVERAIFLGSSWEYFIDVDGQKVRARGDRSMLLNEGDAVSFNITSLLNWKEE</sequence>
<dbReference type="GO" id="GO:0015418">
    <property type="term" value="F:ABC-type quaternary ammonium compound transporting activity"/>
    <property type="evidence" value="ECO:0007669"/>
    <property type="project" value="UniProtKB-EC"/>
</dbReference>
<dbReference type="eggNOG" id="COG3842">
    <property type="taxonomic scope" value="Bacteria"/>
</dbReference>
<evidence type="ECO:0000256" key="6">
    <source>
        <dbReference type="ARBA" id="ARBA00023004"/>
    </source>
</evidence>
<organism evidence="11 12">
    <name type="scientific">Cryptobacterium curtum (strain ATCC 700683 / DSM 15641 / CCUG 43107 / 12-3)</name>
    <dbReference type="NCBI Taxonomy" id="469378"/>
    <lineage>
        <taxon>Bacteria</taxon>
        <taxon>Bacillati</taxon>
        <taxon>Actinomycetota</taxon>
        <taxon>Coriobacteriia</taxon>
        <taxon>Eggerthellales</taxon>
        <taxon>Eggerthellaceae</taxon>
        <taxon>Cryptobacterium</taxon>
    </lineage>
</organism>
<dbReference type="PANTHER" id="PTHR42781">
    <property type="entry name" value="SPERMIDINE/PUTRESCINE IMPORT ATP-BINDING PROTEIN POTA"/>
    <property type="match status" value="1"/>
</dbReference>
<keyword evidence="2" id="KW-1003">Cell membrane</keyword>
<dbReference type="PROSITE" id="PS50893">
    <property type="entry name" value="ABC_TRANSPORTER_2"/>
    <property type="match status" value="1"/>
</dbReference>
<dbReference type="KEGG" id="ccu:Ccur_04080"/>
<evidence type="ECO:0000256" key="1">
    <source>
        <dbReference type="ARBA" id="ARBA00022448"/>
    </source>
</evidence>
<dbReference type="RefSeq" id="WP_012802819.1">
    <property type="nucleotide sequence ID" value="NC_013170.1"/>
</dbReference>
<evidence type="ECO:0000256" key="7">
    <source>
        <dbReference type="ARBA" id="ARBA00023065"/>
    </source>
</evidence>
<evidence type="ECO:0000256" key="8">
    <source>
        <dbReference type="ARBA" id="ARBA00023136"/>
    </source>
</evidence>
<dbReference type="EMBL" id="CP001682">
    <property type="protein sequence ID" value="ACU94131.1"/>
    <property type="molecule type" value="Genomic_DNA"/>
</dbReference>
<protein>
    <recommendedName>
        <fullName evidence="9">ABC-type quaternary amine transporter</fullName>
        <ecNumber evidence="9">7.6.2.9</ecNumber>
    </recommendedName>
</protein>
<dbReference type="SUPFAM" id="SSF52540">
    <property type="entry name" value="P-loop containing nucleoside triphosphate hydrolases"/>
    <property type="match status" value="1"/>
</dbReference>